<dbReference type="InterPro" id="IPR036388">
    <property type="entry name" value="WH-like_DNA-bd_sf"/>
</dbReference>
<feature type="domain" description="RNA polymerase sigma-70" evidence="7">
    <location>
        <begin position="250"/>
        <end position="276"/>
    </location>
</feature>
<sequence length="289" mass="32789">MTPKSPGKKTKKKSQLSGADALGRYMNDISRIQPLKREEEIALALKASDNNVEALQELIRRNLKYVVSVANKYRGFGMSIQDLIEEGNIGLVQAAKRFDPDRKVRFITYAVWWIRQAILHALADQAHTVRIPVKQAGKMSKIGRSIKGLTQSLDREPTQTELARDMGLKEEEIENILRAYRTGVSLDSPLKGDVETPYIDLLESADAIPFDDQIMKDTLRDKIDVLLKDLSEREETILRLRFGFNGDSKTLEEIGLELGLSRERVRQIEKKAKNKLKLKSKSLGIEDQD</sequence>
<dbReference type="GO" id="GO:0003677">
    <property type="term" value="F:DNA binding"/>
    <property type="evidence" value="ECO:0007669"/>
    <property type="project" value="UniProtKB-KW"/>
</dbReference>
<dbReference type="EMBL" id="CP048620">
    <property type="protein sequence ID" value="QPJ66465.1"/>
    <property type="molecule type" value="Genomic_DNA"/>
</dbReference>
<dbReference type="InterPro" id="IPR007627">
    <property type="entry name" value="RNA_pol_sigma70_r2"/>
</dbReference>
<evidence type="ECO:0000313" key="9">
    <source>
        <dbReference type="Proteomes" id="UP000594464"/>
    </source>
</evidence>
<evidence type="ECO:0000256" key="1">
    <source>
        <dbReference type="ARBA" id="ARBA00023015"/>
    </source>
</evidence>
<dbReference type="Proteomes" id="UP000594464">
    <property type="component" value="Chromosome"/>
</dbReference>
<keyword evidence="4 5" id="KW-0804">Transcription</keyword>
<proteinExistence type="inferred from homology"/>
<comment type="function">
    <text evidence="5">Sigma factors are initiation factors that promote the attachment of RNA polymerase to specific initiation sites and are then released.</text>
</comment>
<dbReference type="KEGG" id="nva:G3M78_14085"/>
<evidence type="ECO:0000256" key="4">
    <source>
        <dbReference type="ARBA" id="ARBA00023163"/>
    </source>
</evidence>
<dbReference type="PRINTS" id="PR00046">
    <property type="entry name" value="SIGMA70FCT"/>
</dbReference>
<evidence type="ECO:0000259" key="6">
    <source>
        <dbReference type="PROSITE" id="PS00715"/>
    </source>
</evidence>
<organism evidence="8 9">
    <name type="scientific">Candidatus Nitrohelix vancouverensis</name>
    <dbReference type="NCBI Taxonomy" id="2705534"/>
    <lineage>
        <taxon>Bacteria</taxon>
        <taxon>Pseudomonadati</taxon>
        <taxon>Nitrospinota/Tectimicrobiota group</taxon>
        <taxon>Nitrospinota</taxon>
        <taxon>Nitrospinia</taxon>
        <taxon>Nitrospinales</taxon>
        <taxon>Nitrospinaceae</taxon>
        <taxon>Candidatus Nitrohelix</taxon>
    </lineage>
</organism>
<reference evidence="9" key="1">
    <citation type="submission" date="2020-02" db="EMBL/GenBank/DDBJ databases">
        <title>Genomic and physiological characterization of two novel Nitrospinaceae genera.</title>
        <authorList>
            <person name="Mueller A.J."/>
            <person name="Jung M.-Y."/>
            <person name="Strachan C.R."/>
            <person name="Herbold C.W."/>
            <person name="Kirkegaard R.H."/>
            <person name="Daims H."/>
        </authorList>
    </citation>
    <scope>NUCLEOTIDE SEQUENCE [LARGE SCALE GENOMIC DNA]</scope>
</reference>
<keyword evidence="1 5" id="KW-0805">Transcription regulation</keyword>
<keyword evidence="3 5" id="KW-0238">DNA-binding</keyword>
<dbReference type="SUPFAM" id="SSF88659">
    <property type="entry name" value="Sigma3 and sigma4 domains of RNA polymerase sigma factors"/>
    <property type="match status" value="2"/>
</dbReference>
<dbReference type="PROSITE" id="PS00716">
    <property type="entry name" value="SIGMA70_2"/>
    <property type="match status" value="1"/>
</dbReference>
<gene>
    <name evidence="8" type="ORF">G3M78_14085</name>
</gene>
<evidence type="ECO:0000259" key="7">
    <source>
        <dbReference type="PROSITE" id="PS00716"/>
    </source>
</evidence>
<dbReference type="InterPro" id="IPR013325">
    <property type="entry name" value="RNA_pol_sigma_r2"/>
</dbReference>
<dbReference type="GO" id="GO:0016987">
    <property type="term" value="F:sigma factor activity"/>
    <property type="evidence" value="ECO:0007669"/>
    <property type="project" value="UniProtKB-KW"/>
</dbReference>
<dbReference type="Pfam" id="PF04539">
    <property type="entry name" value="Sigma70_r3"/>
    <property type="match status" value="1"/>
</dbReference>
<dbReference type="Pfam" id="PF04545">
    <property type="entry name" value="Sigma70_r4"/>
    <property type="match status" value="1"/>
</dbReference>
<dbReference type="Gene3D" id="1.20.120.1810">
    <property type="match status" value="1"/>
</dbReference>
<protein>
    <recommendedName>
        <fullName evidence="5">RNA polymerase sigma factor</fullName>
    </recommendedName>
</protein>
<dbReference type="InterPro" id="IPR007630">
    <property type="entry name" value="RNA_pol_sigma70_r4"/>
</dbReference>
<evidence type="ECO:0000313" key="8">
    <source>
        <dbReference type="EMBL" id="QPJ66465.1"/>
    </source>
</evidence>
<dbReference type="GO" id="GO:0006352">
    <property type="term" value="P:DNA-templated transcription initiation"/>
    <property type="evidence" value="ECO:0007669"/>
    <property type="project" value="InterPro"/>
</dbReference>
<keyword evidence="2 5" id="KW-0731">Sigma factor</keyword>
<dbReference type="Pfam" id="PF00140">
    <property type="entry name" value="Sigma70_r1_2"/>
    <property type="match status" value="1"/>
</dbReference>
<dbReference type="InterPro" id="IPR000943">
    <property type="entry name" value="RNA_pol_sigma70"/>
</dbReference>
<dbReference type="InterPro" id="IPR014284">
    <property type="entry name" value="RNA_pol_sigma-70_dom"/>
</dbReference>
<dbReference type="InterPro" id="IPR009042">
    <property type="entry name" value="RNA_pol_sigma70_r1_2"/>
</dbReference>
<dbReference type="NCBIfam" id="TIGR02937">
    <property type="entry name" value="sigma70-ECF"/>
    <property type="match status" value="1"/>
</dbReference>
<dbReference type="CDD" id="cd06171">
    <property type="entry name" value="Sigma70_r4"/>
    <property type="match status" value="1"/>
</dbReference>
<feature type="domain" description="RNA polymerase sigma-70" evidence="6">
    <location>
        <begin position="82"/>
        <end position="95"/>
    </location>
</feature>
<dbReference type="Pfam" id="PF04542">
    <property type="entry name" value="Sigma70_r2"/>
    <property type="match status" value="1"/>
</dbReference>
<evidence type="ECO:0000256" key="2">
    <source>
        <dbReference type="ARBA" id="ARBA00023082"/>
    </source>
</evidence>
<dbReference type="InterPro" id="IPR050239">
    <property type="entry name" value="Sigma-70_RNA_pol_init_factors"/>
</dbReference>
<dbReference type="AlphaFoldDB" id="A0A7T0G4I7"/>
<dbReference type="PROSITE" id="PS00715">
    <property type="entry name" value="SIGMA70_1"/>
    <property type="match status" value="1"/>
</dbReference>
<dbReference type="PANTHER" id="PTHR30603">
    <property type="entry name" value="RNA POLYMERASE SIGMA FACTOR RPO"/>
    <property type="match status" value="1"/>
</dbReference>
<accession>A0A7T0G4I7</accession>
<dbReference type="InterPro" id="IPR007624">
    <property type="entry name" value="RNA_pol_sigma70_r3"/>
</dbReference>
<dbReference type="Gene3D" id="1.10.10.10">
    <property type="entry name" value="Winged helix-like DNA-binding domain superfamily/Winged helix DNA-binding domain"/>
    <property type="match status" value="2"/>
</dbReference>
<evidence type="ECO:0000256" key="3">
    <source>
        <dbReference type="ARBA" id="ARBA00023125"/>
    </source>
</evidence>
<dbReference type="InterPro" id="IPR013324">
    <property type="entry name" value="RNA_pol_sigma_r3/r4-like"/>
</dbReference>
<comment type="similarity">
    <text evidence="5">Belongs to the sigma-70 factor family.</text>
</comment>
<evidence type="ECO:0000256" key="5">
    <source>
        <dbReference type="RuleBase" id="RU362124"/>
    </source>
</evidence>
<dbReference type="PIRSF" id="PIRSF000770">
    <property type="entry name" value="RNA_pol_sigma-SigE/K"/>
    <property type="match status" value="1"/>
</dbReference>
<name>A0A7T0G4I7_9BACT</name>
<dbReference type="PANTHER" id="PTHR30603:SF47">
    <property type="entry name" value="RNA POLYMERASE SIGMA FACTOR SIGD, CHLOROPLASTIC"/>
    <property type="match status" value="1"/>
</dbReference>
<dbReference type="SUPFAM" id="SSF88946">
    <property type="entry name" value="Sigma2 domain of RNA polymerase sigma factors"/>
    <property type="match status" value="1"/>
</dbReference>